<evidence type="ECO:0000259" key="1">
    <source>
        <dbReference type="Pfam" id="PF05424"/>
    </source>
</evidence>
<dbReference type="SUPFAM" id="SSF140924">
    <property type="entry name" value="Duffy binding domain-like"/>
    <property type="match status" value="1"/>
</dbReference>
<proteinExistence type="evidence at transcript level"/>
<dbReference type="Pfam" id="PF05424">
    <property type="entry name" value="Duffy_binding"/>
    <property type="match status" value="1"/>
</dbReference>
<protein>
    <submittedName>
        <fullName evidence="2">Erythrocyte membrane protein 1</fullName>
    </submittedName>
</protein>
<dbReference type="EMBL" id="AF465495">
    <property type="protein sequence ID" value="AAM77855.1"/>
    <property type="molecule type" value="mRNA"/>
</dbReference>
<reference evidence="2" key="1">
    <citation type="journal article" date="2002" name="Mol. Biochem. Parasitol.">
        <title>Two DBLgamma subtypes are commonly expressed by placental isolates of Plasmodium falciparum.</title>
        <authorList>
            <person name="Fried M."/>
            <person name="Duffy P.E."/>
        </authorList>
    </citation>
    <scope>NUCLEOTIDE SEQUENCE</scope>
</reference>
<name>Q8MVV5_PLAFA</name>
<dbReference type="Gene3D" id="1.20.1310.20">
    <property type="entry name" value="Duffy-antigen binding domain"/>
    <property type="match status" value="1"/>
</dbReference>
<evidence type="ECO:0000313" key="2">
    <source>
        <dbReference type="EMBL" id="AAM77855.1"/>
    </source>
</evidence>
<sequence>CMPPRRQKLCVHFLENNNQIKKLNSQVNLREAFIKSAAAETFFSWYYYKSKDSKGNELDNTLKAGTIPPEFLRSMFYTFGDYRDFLFGTDISKGHGKESALGKKIDSLFKNGDQKPPNGKTRQEWWTEYSHEIWEAMLCALVKIGAKKDYLTENYGYNNVKFSDKSTTLEKFAKRPQFLRWLTEWYDDY</sequence>
<dbReference type="GO" id="GO:0046789">
    <property type="term" value="F:host cell surface receptor binding"/>
    <property type="evidence" value="ECO:0007669"/>
    <property type="project" value="InterPro"/>
</dbReference>
<gene>
    <name evidence="2" type="primary">var</name>
</gene>
<feature type="non-terminal residue" evidence="2">
    <location>
        <position position="1"/>
    </location>
</feature>
<dbReference type="GO" id="GO:0016020">
    <property type="term" value="C:membrane"/>
    <property type="evidence" value="ECO:0007669"/>
    <property type="project" value="InterPro"/>
</dbReference>
<dbReference type="AlphaFoldDB" id="Q8MVV5"/>
<feature type="domain" description="Duffy-antigen binding" evidence="1">
    <location>
        <begin position="1"/>
        <end position="165"/>
    </location>
</feature>
<dbReference type="InterPro" id="IPR008602">
    <property type="entry name" value="Duffy-antigen-binding"/>
</dbReference>
<organism evidence="2">
    <name type="scientific">Plasmodium falciparum</name>
    <name type="common">malaria parasite P. falciparum</name>
    <dbReference type="NCBI Taxonomy" id="5833"/>
    <lineage>
        <taxon>Eukaryota</taxon>
        <taxon>Sar</taxon>
        <taxon>Alveolata</taxon>
        <taxon>Apicomplexa</taxon>
        <taxon>Aconoidasida</taxon>
        <taxon>Haemosporida</taxon>
        <taxon>Plasmodiidae</taxon>
        <taxon>Plasmodium</taxon>
        <taxon>Plasmodium (Laverania)</taxon>
    </lineage>
</organism>
<dbReference type="InterPro" id="IPR042202">
    <property type="entry name" value="Duffy-ag-bd_sf"/>
</dbReference>
<feature type="non-terminal residue" evidence="2">
    <location>
        <position position="189"/>
    </location>
</feature>
<accession>Q8MVV5</accession>